<gene>
    <name evidence="5" type="ORF">CUMW_163820</name>
</gene>
<keyword evidence="3" id="KW-0378">Hydrolase</keyword>
<evidence type="ECO:0000259" key="4">
    <source>
        <dbReference type="PROSITE" id="PS50600"/>
    </source>
</evidence>
<comment type="similarity">
    <text evidence="1">Belongs to the peptidase C48 family.</text>
</comment>
<dbReference type="Gene3D" id="3.40.395.10">
    <property type="entry name" value="Adenoviral Proteinase, Chain A"/>
    <property type="match status" value="1"/>
</dbReference>
<dbReference type="Proteomes" id="UP000236630">
    <property type="component" value="Unassembled WGS sequence"/>
</dbReference>
<evidence type="ECO:0000256" key="1">
    <source>
        <dbReference type="ARBA" id="ARBA00005234"/>
    </source>
</evidence>
<dbReference type="AlphaFoldDB" id="A0A2H5PSQ1"/>
<sequence>MKSNPEFRNIGRIPSQAIIGIENVHSNMEKKDSMRGKKHCKPSKRLPTVTSCDRECGDIVNRELPFYKICLERGRYRVGPFVTPRPFGVQEERLINFCMDETLNEGEIVFRTNFNEITRNDIMSMSPRSIINLKVVSAVAEMLSVQGTIKVGERKFSLFMPAYNTEHVGGEFRDISLAVGRFIRADLFANISYCEKIFVPVYCGHARWYMLVLVTSEKRVEIWDPLPSAMSMDYNIALCKRVLTSIDTTLDHGGSNVDCNSIKLRDFPIEFCSREPTIRNEYDCAFFNFLKDNIASSSEIHQRRIDVAEQSFCKAIDKRRLRQLRRSRQMGHGPRH</sequence>
<evidence type="ECO:0000313" key="5">
    <source>
        <dbReference type="EMBL" id="GAY55379.1"/>
    </source>
</evidence>
<keyword evidence="6" id="KW-1185">Reference proteome</keyword>
<organism evidence="5 6">
    <name type="scientific">Citrus unshiu</name>
    <name type="common">Satsuma mandarin</name>
    <name type="synonym">Citrus nobilis var. unshiu</name>
    <dbReference type="NCBI Taxonomy" id="55188"/>
    <lineage>
        <taxon>Eukaryota</taxon>
        <taxon>Viridiplantae</taxon>
        <taxon>Streptophyta</taxon>
        <taxon>Embryophyta</taxon>
        <taxon>Tracheophyta</taxon>
        <taxon>Spermatophyta</taxon>
        <taxon>Magnoliopsida</taxon>
        <taxon>eudicotyledons</taxon>
        <taxon>Gunneridae</taxon>
        <taxon>Pentapetalae</taxon>
        <taxon>rosids</taxon>
        <taxon>malvids</taxon>
        <taxon>Sapindales</taxon>
        <taxon>Rutaceae</taxon>
        <taxon>Aurantioideae</taxon>
        <taxon>Citrus</taxon>
    </lineage>
</organism>
<reference evidence="5 6" key="1">
    <citation type="journal article" date="2017" name="Front. Genet.">
        <title>Draft sequencing of the heterozygous diploid genome of Satsuma (Citrus unshiu Marc.) using a hybrid assembly approach.</title>
        <authorList>
            <person name="Shimizu T."/>
            <person name="Tanizawa Y."/>
            <person name="Mochizuki T."/>
            <person name="Nagasaki H."/>
            <person name="Yoshioka T."/>
            <person name="Toyoda A."/>
            <person name="Fujiyama A."/>
            <person name="Kaminuma E."/>
            <person name="Nakamura Y."/>
        </authorList>
    </citation>
    <scope>NUCLEOTIDE SEQUENCE [LARGE SCALE GENOMIC DNA]</scope>
    <source>
        <strain evidence="6">cv. Miyagawa wase</strain>
    </source>
</reference>
<feature type="domain" description="Ubiquitin-like protease family profile" evidence="4">
    <location>
        <begin position="115"/>
        <end position="295"/>
    </location>
</feature>
<proteinExistence type="inferred from homology"/>
<dbReference type="GO" id="GO:0006508">
    <property type="term" value="P:proteolysis"/>
    <property type="evidence" value="ECO:0007669"/>
    <property type="project" value="UniProtKB-KW"/>
</dbReference>
<accession>A0A2H5PSQ1</accession>
<dbReference type="Pfam" id="PF02902">
    <property type="entry name" value="Peptidase_C48"/>
    <property type="match status" value="1"/>
</dbReference>
<dbReference type="InterPro" id="IPR003653">
    <property type="entry name" value="Peptidase_C48_C"/>
</dbReference>
<protein>
    <recommendedName>
        <fullName evidence="4">Ubiquitin-like protease family profile domain-containing protein</fullName>
    </recommendedName>
</protein>
<comment type="caution">
    <text evidence="5">The sequence shown here is derived from an EMBL/GenBank/DDBJ whole genome shotgun (WGS) entry which is preliminary data.</text>
</comment>
<keyword evidence="2" id="KW-0645">Protease</keyword>
<name>A0A2H5PSQ1_CITUN</name>
<evidence type="ECO:0000313" key="6">
    <source>
        <dbReference type="Proteomes" id="UP000236630"/>
    </source>
</evidence>
<dbReference type="EMBL" id="BDQV01000118">
    <property type="protein sequence ID" value="GAY55379.1"/>
    <property type="molecule type" value="Genomic_DNA"/>
</dbReference>
<evidence type="ECO:0000256" key="2">
    <source>
        <dbReference type="ARBA" id="ARBA00022670"/>
    </source>
</evidence>
<dbReference type="SUPFAM" id="SSF54001">
    <property type="entry name" value="Cysteine proteinases"/>
    <property type="match status" value="1"/>
</dbReference>
<dbReference type="PROSITE" id="PS50600">
    <property type="entry name" value="ULP_PROTEASE"/>
    <property type="match status" value="1"/>
</dbReference>
<dbReference type="InterPro" id="IPR038765">
    <property type="entry name" value="Papain-like_cys_pep_sf"/>
</dbReference>
<evidence type="ECO:0000256" key="3">
    <source>
        <dbReference type="ARBA" id="ARBA00022801"/>
    </source>
</evidence>
<dbReference type="GO" id="GO:0008234">
    <property type="term" value="F:cysteine-type peptidase activity"/>
    <property type="evidence" value="ECO:0007669"/>
    <property type="project" value="InterPro"/>
</dbReference>